<dbReference type="PROSITE" id="PS50234">
    <property type="entry name" value="VWFA"/>
    <property type="match status" value="1"/>
</dbReference>
<protein>
    <submittedName>
        <fullName evidence="5">VWKA-like protein</fullName>
    </submittedName>
</protein>
<keyword evidence="6" id="KW-1185">Reference proteome</keyword>
<evidence type="ECO:0000259" key="4">
    <source>
        <dbReference type="PROSITE" id="PS50234"/>
    </source>
</evidence>
<proteinExistence type="predicted"/>
<evidence type="ECO:0000313" key="5">
    <source>
        <dbReference type="EMBL" id="WAR18288.1"/>
    </source>
</evidence>
<dbReference type="Gene3D" id="3.40.50.410">
    <property type="entry name" value="von Willebrand factor, type A domain"/>
    <property type="match status" value="1"/>
</dbReference>
<accession>A0ABY7F7Y7</accession>
<dbReference type="PANTHER" id="PTHR47763:SF1">
    <property type="entry name" value="DUF659 DOMAIN-CONTAINING PROTEIN"/>
    <property type="match status" value="1"/>
</dbReference>
<keyword evidence="3" id="KW-0732">Signal</keyword>
<comment type="subcellular location">
    <subcellularLocation>
        <location evidence="1">Secreted</location>
    </subcellularLocation>
</comment>
<dbReference type="Pfam" id="PF25106">
    <property type="entry name" value="VWA_4"/>
    <property type="match status" value="1"/>
</dbReference>
<dbReference type="SUPFAM" id="SSF53300">
    <property type="entry name" value="vWA-like"/>
    <property type="match status" value="1"/>
</dbReference>
<dbReference type="CDD" id="cd00198">
    <property type="entry name" value="vWFA"/>
    <property type="match status" value="1"/>
</dbReference>
<name>A0ABY7F7Y7_MYAAR</name>
<reference evidence="5" key="1">
    <citation type="submission" date="2022-11" db="EMBL/GenBank/DDBJ databases">
        <title>Centuries of genome instability and evolution in soft-shell clam transmissible cancer (bioRxiv).</title>
        <authorList>
            <person name="Hart S.F.M."/>
            <person name="Yonemitsu M.A."/>
            <person name="Giersch R.M."/>
            <person name="Beal B.F."/>
            <person name="Arriagada G."/>
            <person name="Davis B.W."/>
            <person name="Ostrander E.A."/>
            <person name="Goff S.P."/>
            <person name="Metzger M.J."/>
        </authorList>
    </citation>
    <scope>NUCLEOTIDE SEQUENCE</scope>
    <source>
        <strain evidence="5">MELC-2E11</strain>
        <tissue evidence="5">Siphon/mantle</tissue>
    </source>
</reference>
<dbReference type="EMBL" id="CP111022">
    <property type="protein sequence ID" value="WAR18288.1"/>
    <property type="molecule type" value="Genomic_DNA"/>
</dbReference>
<evidence type="ECO:0000256" key="3">
    <source>
        <dbReference type="ARBA" id="ARBA00022729"/>
    </source>
</evidence>
<evidence type="ECO:0000256" key="2">
    <source>
        <dbReference type="ARBA" id="ARBA00022525"/>
    </source>
</evidence>
<dbReference type="InterPro" id="IPR002035">
    <property type="entry name" value="VWF_A"/>
</dbReference>
<feature type="domain" description="VWFA" evidence="4">
    <location>
        <begin position="24"/>
        <end position="230"/>
    </location>
</feature>
<keyword evidence="2" id="KW-0964">Secreted</keyword>
<evidence type="ECO:0000313" key="6">
    <source>
        <dbReference type="Proteomes" id="UP001164746"/>
    </source>
</evidence>
<sequence>MAGKIEVQSVHKPAVKRHDISKLDLAFAMDCTGSMGSYIDSARENIRKIVEEIVASEKSDVRLALVNYRDHPPQDSTFVTQVHDFTASPNTMKGWLSATSAAGGGDTPEAVADALHDVLKLSWREDATKICVCISDAPPHGLGDSGDSFPDGCPAGIDPINVVNQMAEKGITLYIAGCEPSITPYKNFFMAIAYNTGGQYVPLSRAQVLTQVIVGGAQEEMALERLMEEVNEEVNADIAAGRAIDETEMSRRVHSKMASKGIRSKQLQRNKADLVNAADVPEVSALSKLTNMADIKAAFKPSTGSERLTYASRSFGGAPVPMSAPGAPMSAMMSSPAEGEHYDVAEAPITIAQSHRMVKKSLARNMVNKK</sequence>
<dbReference type="InterPro" id="IPR056861">
    <property type="entry name" value="HMCN1-like_VWA"/>
</dbReference>
<dbReference type="InterPro" id="IPR036465">
    <property type="entry name" value="vWFA_dom_sf"/>
</dbReference>
<dbReference type="PANTHER" id="PTHR47763">
    <property type="entry name" value="ALPHA-PROTEIN KINASE VWKA"/>
    <property type="match status" value="1"/>
</dbReference>
<organism evidence="5 6">
    <name type="scientific">Mya arenaria</name>
    <name type="common">Soft-shell clam</name>
    <dbReference type="NCBI Taxonomy" id="6604"/>
    <lineage>
        <taxon>Eukaryota</taxon>
        <taxon>Metazoa</taxon>
        <taxon>Spiralia</taxon>
        <taxon>Lophotrochozoa</taxon>
        <taxon>Mollusca</taxon>
        <taxon>Bivalvia</taxon>
        <taxon>Autobranchia</taxon>
        <taxon>Heteroconchia</taxon>
        <taxon>Euheterodonta</taxon>
        <taxon>Imparidentia</taxon>
        <taxon>Neoheterodontei</taxon>
        <taxon>Myida</taxon>
        <taxon>Myoidea</taxon>
        <taxon>Myidae</taxon>
        <taxon>Mya</taxon>
    </lineage>
</organism>
<gene>
    <name evidence="5" type="ORF">MAR_000126</name>
</gene>
<dbReference type="Proteomes" id="UP001164746">
    <property type="component" value="Chromosome 11"/>
</dbReference>
<dbReference type="InterPro" id="IPR052969">
    <property type="entry name" value="Thr-specific_kinase-like"/>
</dbReference>
<evidence type="ECO:0000256" key="1">
    <source>
        <dbReference type="ARBA" id="ARBA00004613"/>
    </source>
</evidence>
<dbReference type="SMART" id="SM00327">
    <property type="entry name" value="VWA"/>
    <property type="match status" value="1"/>
</dbReference>